<organism evidence="3 4">
    <name type="scientific">Microlunatus aurantiacus</name>
    <dbReference type="NCBI Taxonomy" id="446786"/>
    <lineage>
        <taxon>Bacteria</taxon>
        <taxon>Bacillati</taxon>
        <taxon>Actinomycetota</taxon>
        <taxon>Actinomycetes</taxon>
        <taxon>Propionibacteriales</taxon>
        <taxon>Propionibacteriaceae</taxon>
        <taxon>Microlunatus</taxon>
    </lineage>
</organism>
<gene>
    <name evidence="3" type="ORF">GCM10022204_03820</name>
</gene>
<dbReference type="EMBL" id="BAAAYX010000002">
    <property type="protein sequence ID" value="GAA3691753.1"/>
    <property type="molecule type" value="Genomic_DNA"/>
</dbReference>
<proteinExistence type="predicted"/>
<feature type="transmembrane region" description="Helical" evidence="2">
    <location>
        <begin position="54"/>
        <end position="73"/>
    </location>
</feature>
<keyword evidence="2" id="KW-0812">Transmembrane</keyword>
<feature type="transmembrane region" description="Helical" evidence="2">
    <location>
        <begin position="104"/>
        <end position="122"/>
    </location>
</feature>
<keyword evidence="4" id="KW-1185">Reference proteome</keyword>
<dbReference type="Proteomes" id="UP001500051">
    <property type="component" value="Unassembled WGS sequence"/>
</dbReference>
<sequence length="273" mass="28754">MLLAPALVVLTSLAARRWGPRFGGILVTLPIVAGPILLIIALEHGGTFAAQAATFATAGNVALAVFALALIVAVDRVPWWAAMLIAWAGVLLTDLGLTQMQVPAWVALVAAILALHGVQHLLRRQRNDPVVATRLPRWDLPARAVATAVLVLTVTKAAEWVGPELSGVLAPFPIALSVVCAFAAAQTGRVGLVGLLRGIVPGLDGFALFCFVLAVTLDRLPIWVSFTAATALSLVLAIALITIGHRDAPTDSARRDQRIETRPPHDPDRHAAP</sequence>
<feature type="transmembrane region" description="Helical" evidence="2">
    <location>
        <begin position="24"/>
        <end position="42"/>
    </location>
</feature>
<evidence type="ECO:0000256" key="1">
    <source>
        <dbReference type="SAM" id="MobiDB-lite"/>
    </source>
</evidence>
<feature type="transmembrane region" description="Helical" evidence="2">
    <location>
        <begin position="165"/>
        <end position="185"/>
    </location>
</feature>
<keyword evidence="2" id="KW-0472">Membrane</keyword>
<evidence type="ECO:0000313" key="3">
    <source>
        <dbReference type="EMBL" id="GAA3691753.1"/>
    </source>
</evidence>
<accession>A0ABP7CNL0</accession>
<keyword evidence="2" id="KW-1133">Transmembrane helix</keyword>
<evidence type="ECO:0000256" key="2">
    <source>
        <dbReference type="SAM" id="Phobius"/>
    </source>
</evidence>
<comment type="caution">
    <text evidence="3">The sequence shown here is derived from an EMBL/GenBank/DDBJ whole genome shotgun (WGS) entry which is preliminary data.</text>
</comment>
<feature type="transmembrane region" description="Helical" evidence="2">
    <location>
        <begin position="79"/>
        <end position="97"/>
    </location>
</feature>
<reference evidence="4" key="1">
    <citation type="journal article" date="2019" name="Int. J. Syst. Evol. Microbiol.">
        <title>The Global Catalogue of Microorganisms (GCM) 10K type strain sequencing project: providing services to taxonomists for standard genome sequencing and annotation.</title>
        <authorList>
            <consortium name="The Broad Institute Genomics Platform"/>
            <consortium name="The Broad Institute Genome Sequencing Center for Infectious Disease"/>
            <person name="Wu L."/>
            <person name="Ma J."/>
        </authorList>
    </citation>
    <scope>NUCLEOTIDE SEQUENCE [LARGE SCALE GENOMIC DNA]</scope>
    <source>
        <strain evidence="4">JCM 16548</strain>
    </source>
</reference>
<evidence type="ECO:0000313" key="4">
    <source>
        <dbReference type="Proteomes" id="UP001500051"/>
    </source>
</evidence>
<protein>
    <submittedName>
        <fullName evidence="3">Uncharacterized protein</fullName>
    </submittedName>
</protein>
<feature type="transmembrane region" description="Helical" evidence="2">
    <location>
        <begin position="222"/>
        <end position="244"/>
    </location>
</feature>
<feature type="transmembrane region" description="Helical" evidence="2">
    <location>
        <begin position="192"/>
        <end position="216"/>
    </location>
</feature>
<feature type="region of interest" description="Disordered" evidence="1">
    <location>
        <begin position="251"/>
        <end position="273"/>
    </location>
</feature>
<name>A0ABP7CNL0_9ACTN</name>